<dbReference type="EMBL" id="MTCP01000009">
    <property type="protein sequence ID" value="OLY67926.1"/>
    <property type="molecule type" value="Genomic_DNA"/>
</dbReference>
<organism evidence="2 3">
    <name type="scientific">Citrobacter braakii</name>
    <dbReference type="NCBI Taxonomy" id="57706"/>
    <lineage>
        <taxon>Bacteria</taxon>
        <taxon>Pseudomonadati</taxon>
        <taxon>Pseudomonadota</taxon>
        <taxon>Gammaproteobacteria</taxon>
        <taxon>Enterobacterales</taxon>
        <taxon>Enterobacteriaceae</taxon>
        <taxon>Citrobacter</taxon>
        <taxon>Citrobacter freundii complex</taxon>
    </lineage>
</organism>
<comment type="caution">
    <text evidence="2">The sequence shown here is derived from an EMBL/GenBank/DDBJ whole genome shotgun (WGS) entry which is preliminary data.</text>
</comment>
<reference evidence="2 3" key="1">
    <citation type="submission" date="2017-01" db="EMBL/GenBank/DDBJ databases">
        <title>First report of the plasmid-mediated mcr-1 gene in Citrobacter freudii.</title>
        <authorList>
            <person name="Liu J."/>
            <person name="Yang Y."/>
            <person name="Li Y."/>
            <person name="Liu D."/>
            <person name="Tuo H."/>
            <person name="Davis M."/>
            <person name="Zhang A."/>
        </authorList>
    </citation>
    <scope>NUCLEOTIDE SEQUENCE [LARGE SCALE GENOMIC DNA]</scope>
    <source>
        <strain evidence="2 3">SCC4</strain>
    </source>
</reference>
<evidence type="ECO:0000313" key="2">
    <source>
        <dbReference type="EMBL" id="OLY67926.1"/>
    </source>
</evidence>
<dbReference type="AlphaFoldDB" id="A0AA44LD53"/>
<feature type="chain" id="PRO_5041404133" description="Secreted protein" evidence="1">
    <location>
        <begin position="26"/>
        <end position="74"/>
    </location>
</feature>
<feature type="signal peptide" evidence="1">
    <location>
        <begin position="1"/>
        <end position="25"/>
    </location>
</feature>
<keyword evidence="1" id="KW-0732">Signal</keyword>
<dbReference type="Proteomes" id="UP000185597">
    <property type="component" value="Unassembled WGS sequence"/>
</dbReference>
<sequence>MHRRNAVRRALIVIFGLLVSQMAAAGQITMTDPQQDTTENGKTLCTYENSIYLFTYVTKGKCPYAKTFDTADSE</sequence>
<protein>
    <recommendedName>
        <fullName evidence="4">Secreted protein</fullName>
    </recommendedName>
</protein>
<evidence type="ECO:0000256" key="1">
    <source>
        <dbReference type="SAM" id="SignalP"/>
    </source>
</evidence>
<proteinExistence type="predicted"/>
<accession>A0AA44LD53</accession>
<gene>
    <name evidence="2" type="ORF">BWD41_18720</name>
</gene>
<evidence type="ECO:0000313" key="3">
    <source>
        <dbReference type="Proteomes" id="UP000185597"/>
    </source>
</evidence>
<name>A0AA44LD53_CITBR</name>
<evidence type="ECO:0008006" key="4">
    <source>
        <dbReference type="Google" id="ProtNLM"/>
    </source>
</evidence>